<gene>
    <name evidence="1" type="ORF">KC19_8G148100</name>
</gene>
<protein>
    <submittedName>
        <fullName evidence="1">Uncharacterized protein</fullName>
    </submittedName>
</protein>
<organism evidence="1 2">
    <name type="scientific">Ceratodon purpureus</name>
    <name type="common">Fire moss</name>
    <name type="synonym">Dicranum purpureum</name>
    <dbReference type="NCBI Taxonomy" id="3225"/>
    <lineage>
        <taxon>Eukaryota</taxon>
        <taxon>Viridiplantae</taxon>
        <taxon>Streptophyta</taxon>
        <taxon>Embryophyta</taxon>
        <taxon>Bryophyta</taxon>
        <taxon>Bryophytina</taxon>
        <taxon>Bryopsida</taxon>
        <taxon>Dicranidae</taxon>
        <taxon>Pseudoditrichales</taxon>
        <taxon>Ditrichaceae</taxon>
        <taxon>Ceratodon</taxon>
    </lineage>
</organism>
<comment type="caution">
    <text evidence="1">The sequence shown here is derived from an EMBL/GenBank/DDBJ whole genome shotgun (WGS) entry which is preliminary data.</text>
</comment>
<name>A0A8T0H3H8_CERPU</name>
<accession>A0A8T0H3H8</accession>
<sequence>MFGDCRYYACLQLMSKKSSHVAGMQQGGDMVARVQFHVRSCGWQTLLRSTTGMLNLSGMVFLSAGSLRKRGKDDIYPQLHKLLDCHIVIHKRSIGPSM</sequence>
<keyword evidence="2" id="KW-1185">Reference proteome</keyword>
<dbReference type="Proteomes" id="UP000822688">
    <property type="component" value="Chromosome 8"/>
</dbReference>
<dbReference type="AlphaFoldDB" id="A0A8T0H3H8"/>
<reference evidence="1" key="1">
    <citation type="submission" date="2020-06" db="EMBL/GenBank/DDBJ databases">
        <title>WGS assembly of Ceratodon purpureus strain R40.</title>
        <authorList>
            <person name="Carey S.B."/>
            <person name="Jenkins J."/>
            <person name="Shu S."/>
            <person name="Lovell J.T."/>
            <person name="Sreedasyam A."/>
            <person name="Maumus F."/>
            <person name="Tiley G.P."/>
            <person name="Fernandez-Pozo N."/>
            <person name="Barry K."/>
            <person name="Chen C."/>
            <person name="Wang M."/>
            <person name="Lipzen A."/>
            <person name="Daum C."/>
            <person name="Saski C.A."/>
            <person name="Payton A.C."/>
            <person name="Mcbreen J.C."/>
            <person name="Conrad R.E."/>
            <person name="Kollar L.M."/>
            <person name="Olsson S."/>
            <person name="Huttunen S."/>
            <person name="Landis J.B."/>
            <person name="Wickett N.J."/>
            <person name="Johnson M.G."/>
            <person name="Rensing S.A."/>
            <person name="Grimwood J."/>
            <person name="Schmutz J."/>
            <person name="Mcdaniel S.F."/>
        </authorList>
    </citation>
    <scope>NUCLEOTIDE SEQUENCE</scope>
    <source>
        <strain evidence="1">R40</strain>
    </source>
</reference>
<dbReference type="EMBL" id="CM026429">
    <property type="protein sequence ID" value="KAG0564889.1"/>
    <property type="molecule type" value="Genomic_DNA"/>
</dbReference>
<proteinExistence type="predicted"/>
<evidence type="ECO:0000313" key="1">
    <source>
        <dbReference type="EMBL" id="KAG0564889.1"/>
    </source>
</evidence>
<evidence type="ECO:0000313" key="2">
    <source>
        <dbReference type="Proteomes" id="UP000822688"/>
    </source>
</evidence>